<evidence type="ECO:0000256" key="7">
    <source>
        <dbReference type="ARBA" id="ARBA00023136"/>
    </source>
</evidence>
<evidence type="ECO:0000313" key="11">
    <source>
        <dbReference type="Proteomes" id="UP000799437"/>
    </source>
</evidence>
<evidence type="ECO:0000256" key="9">
    <source>
        <dbReference type="SAM" id="Phobius"/>
    </source>
</evidence>
<dbReference type="GeneID" id="54488882"/>
<dbReference type="GO" id="GO:0015095">
    <property type="term" value="F:magnesium ion transmembrane transporter activity"/>
    <property type="evidence" value="ECO:0007669"/>
    <property type="project" value="TreeGrafter"/>
</dbReference>
<keyword evidence="6 9" id="KW-1133">Transmembrane helix</keyword>
<evidence type="ECO:0000256" key="2">
    <source>
        <dbReference type="ARBA" id="ARBA00009765"/>
    </source>
</evidence>
<organism evidence="10 11">
    <name type="scientific">Pseudovirgaria hyperparasitica</name>
    <dbReference type="NCBI Taxonomy" id="470096"/>
    <lineage>
        <taxon>Eukaryota</taxon>
        <taxon>Fungi</taxon>
        <taxon>Dikarya</taxon>
        <taxon>Ascomycota</taxon>
        <taxon>Pezizomycotina</taxon>
        <taxon>Dothideomycetes</taxon>
        <taxon>Dothideomycetes incertae sedis</taxon>
        <taxon>Acrospermales</taxon>
        <taxon>Acrospermaceae</taxon>
        <taxon>Pseudovirgaria</taxon>
    </lineage>
</organism>
<gene>
    <name evidence="10" type="ORF">EJ05DRAFT_506513</name>
</gene>
<protein>
    <recommendedName>
        <fullName evidence="12">Cora-domain-containing protein</fullName>
    </recommendedName>
</protein>
<evidence type="ECO:0000256" key="4">
    <source>
        <dbReference type="ARBA" id="ARBA00022475"/>
    </source>
</evidence>
<keyword evidence="7 9" id="KW-0472">Membrane</keyword>
<keyword evidence="11" id="KW-1185">Reference proteome</keyword>
<dbReference type="RefSeq" id="XP_033605290.1">
    <property type="nucleotide sequence ID" value="XM_033747828.1"/>
</dbReference>
<evidence type="ECO:0000256" key="1">
    <source>
        <dbReference type="ARBA" id="ARBA00004651"/>
    </source>
</evidence>
<dbReference type="SUPFAM" id="SSF144083">
    <property type="entry name" value="Magnesium transport protein CorA, transmembrane region"/>
    <property type="match status" value="1"/>
</dbReference>
<dbReference type="EMBL" id="ML996565">
    <property type="protein sequence ID" value="KAF2762839.1"/>
    <property type="molecule type" value="Genomic_DNA"/>
</dbReference>
<feature type="transmembrane region" description="Helical" evidence="9">
    <location>
        <begin position="532"/>
        <end position="550"/>
    </location>
</feature>
<accession>A0A6A6WLF9</accession>
<keyword evidence="5 9" id="KW-0812">Transmembrane</keyword>
<dbReference type="InterPro" id="IPR045863">
    <property type="entry name" value="CorA_TM1_TM2"/>
</dbReference>
<dbReference type="GO" id="GO:0015087">
    <property type="term" value="F:cobalt ion transmembrane transporter activity"/>
    <property type="evidence" value="ECO:0007669"/>
    <property type="project" value="TreeGrafter"/>
</dbReference>
<keyword evidence="3" id="KW-0813">Transport</keyword>
<sequence length="617" mass="69783">MADTDDVKARDFQPTQEFPRFDPEEANRARSYSSAHQNTASTLSPHPARDIASPNGGRPSVDTLRRRPTRSNTVRNYSAKPRPQFEEPGAEPGVDPSRELPSDRYVHLRTDCEITVVDFSDEHIQEYQLDNTSLAEFLTHDKEAWVSCRWINVNGLSWDVIKTLGREKNLHRLAIEDLMNTRGRTKADWYSDHAFILLTLQKLVELQHDSDSDSESDEDDIWHKGSRSHSRSQGQKKRKRKKKKSKSLFTKIREKLPFGNMNDADTFNVVEKNQIRGAKSFALQADGSVMTTMRQGGMPSARDGIRTLQRYRGGPNVERTLYMERHSPLFKKHLAVAVEQVSLFMTADNTIISFFEHSASEIAEPILTRLNTSDTILRRSCDATMLAQAIIDAIIDLAIPVVTAYEDSMAQLELEVLTDPDINHSRSLYILTSELMVLKNTIQPIRSLISTLRDHKSDSSTTGGTPGLAARPSKTITTIAISPLAHTYLGDVEDHCILITQSLDQMRLAADNMIDLIFNIMSTYQNESMKQLTAVTIFFLPLTFLTGYFGQNFEGFGAIKNSDAFFWYIAAPVMVVTIMVLMRGRIQRAVISYGAKYDIKKSRKRRGVSNDGRGRRR</sequence>
<dbReference type="Proteomes" id="UP000799437">
    <property type="component" value="Unassembled WGS sequence"/>
</dbReference>
<comment type="similarity">
    <text evidence="2">Belongs to the CorA metal ion transporter (MIT) (TC 1.A.35) family.</text>
</comment>
<feature type="transmembrane region" description="Helical" evidence="9">
    <location>
        <begin position="565"/>
        <end position="582"/>
    </location>
</feature>
<evidence type="ECO:0008006" key="12">
    <source>
        <dbReference type="Google" id="ProtNLM"/>
    </source>
</evidence>
<dbReference type="GO" id="GO:0050897">
    <property type="term" value="F:cobalt ion binding"/>
    <property type="evidence" value="ECO:0007669"/>
    <property type="project" value="TreeGrafter"/>
</dbReference>
<comment type="subcellular location">
    <subcellularLocation>
        <location evidence="1">Cell membrane</location>
        <topology evidence="1">Multi-pass membrane protein</topology>
    </subcellularLocation>
</comment>
<feature type="compositionally biased region" description="Basic and acidic residues" evidence="8">
    <location>
        <begin position="1"/>
        <end position="11"/>
    </location>
</feature>
<dbReference type="GO" id="GO:0005886">
    <property type="term" value="C:plasma membrane"/>
    <property type="evidence" value="ECO:0007669"/>
    <property type="project" value="UniProtKB-SubCell"/>
</dbReference>
<dbReference type="Gene3D" id="1.20.58.340">
    <property type="entry name" value="Magnesium transport protein CorA, transmembrane region"/>
    <property type="match status" value="2"/>
</dbReference>
<dbReference type="GO" id="GO:0000287">
    <property type="term" value="F:magnesium ion binding"/>
    <property type="evidence" value="ECO:0007669"/>
    <property type="project" value="TreeGrafter"/>
</dbReference>
<evidence type="ECO:0000256" key="5">
    <source>
        <dbReference type="ARBA" id="ARBA00022692"/>
    </source>
</evidence>
<dbReference type="PANTHER" id="PTHR46494">
    <property type="entry name" value="CORA FAMILY METAL ION TRANSPORTER (EUROFUNG)"/>
    <property type="match status" value="1"/>
</dbReference>
<evidence type="ECO:0000256" key="3">
    <source>
        <dbReference type="ARBA" id="ARBA00022448"/>
    </source>
</evidence>
<dbReference type="Pfam" id="PF01544">
    <property type="entry name" value="CorA"/>
    <property type="match status" value="1"/>
</dbReference>
<feature type="compositionally biased region" description="Basic and acidic residues" evidence="8">
    <location>
        <begin position="19"/>
        <end position="28"/>
    </location>
</feature>
<dbReference type="SUPFAM" id="SSF143865">
    <property type="entry name" value="CorA soluble domain-like"/>
    <property type="match status" value="1"/>
</dbReference>
<feature type="compositionally biased region" description="Polar residues" evidence="8">
    <location>
        <begin position="30"/>
        <end position="44"/>
    </location>
</feature>
<feature type="compositionally biased region" description="Basic residues" evidence="8">
    <location>
        <begin position="224"/>
        <end position="246"/>
    </location>
</feature>
<dbReference type="OrthoDB" id="165352at2759"/>
<evidence type="ECO:0000313" key="10">
    <source>
        <dbReference type="EMBL" id="KAF2762839.1"/>
    </source>
</evidence>
<dbReference type="Gene3D" id="3.30.460.20">
    <property type="entry name" value="CorA soluble domain-like"/>
    <property type="match status" value="1"/>
</dbReference>
<dbReference type="AlphaFoldDB" id="A0A6A6WLF9"/>
<dbReference type="InterPro" id="IPR002523">
    <property type="entry name" value="MgTranspt_CorA/ZnTranspt_ZntB"/>
</dbReference>
<dbReference type="PANTHER" id="PTHR46494:SF1">
    <property type="entry name" value="CORA FAMILY METAL ION TRANSPORTER (EUROFUNG)"/>
    <property type="match status" value="1"/>
</dbReference>
<evidence type="ECO:0000256" key="6">
    <source>
        <dbReference type="ARBA" id="ARBA00022989"/>
    </source>
</evidence>
<reference evidence="10" key="1">
    <citation type="journal article" date="2020" name="Stud. Mycol.">
        <title>101 Dothideomycetes genomes: a test case for predicting lifestyles and emergence of pathogens.</title>
        <authorList>
            <person name="Haridas S."/>
            <person name="Albert R."/>
            <person name="Binder M."/>
            <person name="Bloem J."/>
            <person name="Labutti K."/>
            <person name="Salamov A."/>
            <person name="Andreopoulos B."/>
            <person name="Baker S."/>
            <person name="Barry K."/>
            <person name="Bills G."/>
            <person name="Bluhm B."/>
            <person name="Cannon C."/>
            <person name="Castanera R."/>
            <person name="Culley D."/>
            <person name="Daum C."/>
            <person name="Ezra D."/>
            <person name="Gonzalez J."/>
            <person name="Henrissat B."/>
            <person name="Kuo A."/>
            <person name="Liang C."/>
            <person name="Lipzen A."/>
            <person name="Lutzoni F."/>
            <person name="Magnuson J."/>
            <person name="Mondo S."/>
            <person name="Nolan M."/>
            <person name="Ohm R."/>
            <person name="Pangilinan J."/>
            <person name="Park H.-J."/>
            <person name="Ramirez L."/>
            <person name="Alfaro M."/>
            <person name="Sun H."/>
            <person name="Tritt A."/>
            <person name="Yoshinaga Y."/>
            <person name="Zwiers L.-H."/>
            <person name="Turgeon B."/>
            <person name="Goodwin S."/>
            <person name="Spatafora J."/>
            <person name="Crous P."/>
            <person name="Grigoriev I."/>
        </authorList>
    </citation>
    <scope>NUCLEOTIDE SEQUENCE</scope>
    <source>
        <strain evidence="10">CBS 121739</strain>
    </source>
</reference>
<evidence type="ECO:0000256" key="8">
    <source>
        <dbReference type="SAM" id="MobiDB-lite"/>
    </source>
</evidence>
<name>A0A6A6WLF9_9PEZI</name>
<keyword evidence="4" id="KW-1003">Cell membrane</keyword>
<feature type="region of interest" description="Disordered" evidence="8">
    <location>
        <begin position="1"/>
        <end position="100"/>
    </location>
</feature>
<dbReference type="InterPro" id="IPR045861">
    <property type="entry name" value="CorA_cytoplasmic_dom"/>
</dbReference>
<proteinExistence type="inferred from homology"/>
<feature type="region of interest" description="Disordered" evidence="8">
    <location>
        <begin position="210"/>
        <end position="247"/>
    </location>
</feature>